<dbReference type="PANTHER" id="PTHR43280:SF2">
    <property type="entry name" value="HTH-TYPE TRANSCRIPTIONAL REGULATOR EXSA"/>
    <property type="match status" value="1"/>
</dbReference>
<evidence type="ECO:0000313" key="6">
    <source>
        <dbReference type="Proteomes" id="UP001370348"/>
    </source>
</evidence>
<dbReference type="InterPro" id="IPR014710">
    <property type="entry name" value="RmlC-like_jellyroll"/>
</dbReference>
<evidence type="ECO:0000256" key="3">
    <source>
        <dbReference type="ARBA" id="ARBA00023163"/>
    </source>
</evidence>
<dbReference type="PRINTS" id="PR00032">
    <property type="entry name" value="HTHARAC"/>
</dbReference>
<evidence type="ECO:0000256" key="2">
    <source>
        <dbReference type="ARBA" id="ARBA00023125"/>
    </source>
</evidence>
<dbReference type="InterPro" id="IPR020449">
    <property type="entry name" value="Tscrpt_reg_AraC-type_HTH"/>
</dbReference>
<gene>
    <name evidence="5" type="ORF">LZC94_12830</name>
</gene>
<keyword evidence="2" id="KW-0238">DNA-binding</keyword>
<dbReference type="EMBL" id="CP089984">
    <property type="protein sequence ID" value="WXB18132.1"/>
    <property type="molecule type" value="Genomic_DNA"/>
</dbReference>
<dbReference type="SUPFAM" id="SSF51215">
    <property type="entry name" value="Regulatory protein AraC"/>
    <property type="match status" value="1"/>
</dbReference>
<dbReference type="Gene3D" id="2.60.120.10">
    <property type="entry name" value="Jelly Rolls"/>
    <property type="match status" value="1"/>
</dbReference>
<reference evidence="5 6" key="1">
    <citation type="submission" date="2021-12" db="EMBL/GenBank/DDBJ databases">
        <title>Discovery of the Pendulisporaceae a myxobacterial family with distinct sporulation behavior and unique specialized metabolism.</title>
        <authorList>
            <person name="Garcia R."/>
            <person name="Popoff A."/>
            <person name="Bader C.D."/>
            <person name="Loehr J."/>
            <person name="Walesch S."/>
            <person name="Walt C."/>
            <person name="Boldt J."/>
            <person name="Bunk B."/>
            <person name="Haeckl F.J.F.P.J."/>
            <person name="Gunesch A.P."/>
            <person name="Birkelbach J."/>
            <person name="Nuebel U."/>
            <person name="Pietschmann T."/>
            <person name="Bach T."/>
            <person name="Mueller R."/>
        </authorList>
    </citation>
    <scope>NUCLEOTIDE SEQUENCE [LARGE SCALE GENOMIC DNA]</scope>
    <source>
        <strain evidence="5 6">MSr11954</strain>
    </source>
</reference>
<dbReference type="Proteomes" id="UP001370348">
    <property type="component" value="Chromosome"/>
</dbReference>
<dbReference type="RefSeq" id="WP_394827773.1">
    <property type="nucleotide sequence ID" value="NZ_CP089984.1"/>
</dbReference>
<dbReference type="PANTHER" id="PTHR43280">
    <property type="entry name" value="ARAC-FAMILY TRANSCRIPTIONAL REGULATOR"/>
    <property type="match status" value="1"/>
</dbReference>
<dbReference type="Gene3D" id="1.10.10.60">
    <property type="entry name" value="Homeodomain-like"/>
    <property type="match status" value="1"/>
</dbReference>
<dbReference type="Pfam" id="PF12833">
    <property type="entry name" value="HTH_18"/>
    <property type="match status" value="1"/>
</dbReference>
<evidence type="ECO:0000256" key="1">
    <source>
        <dbReference type="ARBA" id="ARBA00023015"/>
    </source>
</evidence>
<dbReference type="Pfam" id="PF02311">
    <property type="entry name" value="AraC_binding"/>
    <property type="match status" value="1"/>
</dbReference>
<feature type="domain" description="HTH araC/xylS-type" evidence="4">
    <location>
        <begin position="191"/>
        <end position="289"/>
    </location>
</feature>
<dbReference type="PROSITE" id="PS00041">
    <property type="entry name" value="HTH_ARAC_FAMILY_1"/>
    <property type="match status" value="1"/>
</dbReference>
<organism evidence="5 6">
    <name type="scientific">Pendulispora albinea</name>
    <dbReference type="NCBI Taxonomy" id="2741071"/>
    <lineage>
        <taxon>Bacteria</taxon>
        <taxon>Pseudomonadati</taxon>
        <taxon>Myxococcota</taxon>
        <taxon>Myxococcia</taxon>
        <taxon>Myxococcales</taxon>
        <taxon>Sorangiineae</taxon>
        <taxon>Pendulisporaceae</taxon>
        <taxon>Pendulispora</taxon>
    </lineage>
</organism>
<dbReference type="CDD" id="cd02208">
    <property type="entry name" value="cupin_RmlC-like"/>
    <property type="match status" value="1"/>
</dbReference>
<sequence length="294" mass="32162">MTSSPLDEGLLGAGAPMFAARYAKDGTRVARALATHTYAALSFYTEGSLRFEQRGRWMLEAGDVLLVPAGEPHRFLEARRAEFWSVGFCVPCFAAGEAVGFVEPFERVREGASVVVRIPSARHAFLEGLFRELSETSAPSRRGETPAVQRSLLTLVLNEVRRAARWDVEGSVRANGAAGTVGAMGTKGVVAESLTFIERNCLRPLTLKDVAKAVCRSPAYVTTALTRATGRSAVEWIIAGRMAEARRLLLHSDERVDGIAERVGYVDPTHFIRMFRRAHGTTPSAWRAAKSLER</sequence>
<name>A0ABZ2M6L0_9BACT</name>
<dbReference type="InterPro" id="IPR037923">
    <property type="entry name" value="HTH-like"/>
</dbReference>
<keyword evidence="3" id="KW-0804">Transcription</keyword>
<proteinExistence type="predicted"/>
<evidence type="ECO:0000313" key="5">
    <source>
        <dbReference type="EMBL" id="WXB18132.1"/>
    </source>
</evidence>
<dbReference type="InterPro" id="IPR003313">
    <property type="entry name" value="AraC-bd"/>
</dbReference>
<keyword evidence="1" id="KW-0805">Transcription regulation</keyword>
<evidence type="ECO:0000259" key="4">
    <source>
        <dbReference type="PROSITE" id="PS01124"/>
    </source>
</evidence>
<dbReference type="InterPro" id="IPR018062">
    <property type="entry name" value="HTH_AraC-typ_CS"/>
</dbReference>
<keyword evidence="6" id="KW-1185">Reference proteome</keyword>
<dbReference type="SUPFAM" id="SSF46689">
    <property type="entry name" value="Homeodomain-like"/>
    <property type="match status" value="1"/>
</dbReference>
<protein>
    <submittedName>
        <fullName evidence="5">AraC family transcriptional regulator</fullName>
    </submittedName>
</protein>
<accession>A0ABZ2M6L0</accession>
<dbReference type="InterPro" id="IPR018060">
    <property type="entry name" value="HTH_AraC"/>
</dbReference>
<dbReference type="PROSITE" id="PS01124">
    <property type="entry name" value="HTH_ARAC_FAMILY_2"/>
    <property type="match status" value="1"/>
</dbReference>
<dbReference type="SMART" id="SM00342">
    <property type="entry name" value="HTH_ARAC"/>
    <property type="match status" value="1"/>
</dbReference>
<dbReference type="InterPro" id="IPR009057">
    <property type="entry name" value="Homeodomain-like_sf"/>
</dbReference>